<name>A0A917JAU9_9SPHI</name>
<dbReference type="GO" id="GO:0046872">
    <property type="term" value="F:metal ion binding"/>
    <property type="evidence" value="ECO:0007669"/>
    <property type="project" value="UniProtKB-KW"/>
</dbReference>
<dbReference type="HAMAP" id="MF_01274">
    <property type="entry name" value="Pantothen_kinase_3"/>
    <property type="match status" value="1"/>
</dbReference>
<dbReference type="PANTHER" id="PTHR34265">
    <property type="entry name" value="TYPE III PANTOTHENATE KINASE"/>
    <property type="match status" value="1"/>
</dbReference>
<feature type="binding site" evidence="16">
    <location>
        <position position="119"/>
    </location>
    <ligand>
        <name>ATP</name>
        <dbReference type="ChEBI" id="CHEBI:30616"/>
    </ligand>
</feature>
<evidence type="ECO:0000256" key="12">
    <source>
        <dbReference type="ARBA" id="ARBA00022958"/>
    </source>
</evidence>
<evidence type="ECO:0000256" key="4">
    <source>
        <dbReference type="ARBA" id="ARBA00005225"/>
    </source>
</evidence>
<evidence type="ECO:0000256" key="5">
    <source>
        <dbReference type="ARBA" id="ARBA00011738"/>
    </source>
</evidence>
<dbReference type="RefSeq" id="WP_188417937.1">
    <property type="nucleotide sequence ID" value="NZ_BMDO01000009.1"/>
</dbReference>
<accession>A0A917JAU9</accession>
<keyword evidence="16" id="KW-0479">Metal-binding</keyword>
<keyword evidence="11 16" id="KW-0067">ATP-binding</keyword>
<dbReference type="GO" id="GO:0015937">
    <property type="term" value="P:coenzyme A biosynthetic process"/>
    <property type="evidence" value="ECO:0007669"/>
    <property type="project" value="UniProtKB-UniRule"/>
</dbReference>
<proteinExistence type="inferred from homology"/>
<comment type="subunit">
    <text evidence="5 16">Homodimer.</text>
</comment>
<keyword evidence="7 16" id="KW-0963">Cytoplasm</keyword>
<evidence type="ECO:0000256" key="6">
    <source>
        <dbReference type="ARBA" id="ARBA00012102"/>
    </source>
</evidence>
<dbReference type="Proteomes" id="UP000662074">
    <property type="component" value="Unassembled WGS sequence"/>
</dbReference>
<dbReference type="InterPro" id="IPR043129">
    <property type="entry name" value="ATPase_NBD"/>
</dbReference>
<dbReference type="AlphaFoldDB" id="A0A917JAU9"/>
<dbReference type="EC" id="2.7.1.33" evidence="6 16"/>
<keyword evidence="18" id="KW-1185">Reference proteome</keyword>
<comment type="pathway">
    <text evidence="4 16">Cofactor biosynthesis; coenzyme A biosynthesis; CoA from (R)-pantothenate: step 1/5.</text>
</comment>
<keyword evidence="12 16" id="KW-0630">Potassium</keyword>
<feature type="binding site" evidence="16">
    <location>
        <begin position="93"/>
        <end position="96"/>
    </location>
    <ligand>
        <name>substrate</name>
    </ligand>
</feature>
<comment type="function">
    <text evidence="16">Catalyzes the phosphorylation of pantothenate (Pan), the first step in CoA biosynthesis.</text>
</comment>
<keyword evidence="13 16" id="KW-0173">Coenzyme A biosynthesis</keyword>
<sequence length="247" mass="26907">MARLVIDIGNTSVKIAVFDGPNLIEAGQLDTLDESLPQQLITKYQITDGVFSSVNRQSEGWLGPLAEQITLTRFERTMAGSLQNHYRTPQTLGLDRLAGILGARHLYPQSNNLVVDAGTCITYDGVDAGANYYGGSISPGLNMRYKALQYYTSALPLVTADAGFNNFYGYDTATAIRSGVQNGVLYEVQGFIQNYIQEGIYPNIILTGGDSVFLDTVLKNSIFAGYIKTEPHLVLIGLNAAIQEHND</sequence>
<comment type="cofactor">
    <cofactor evidence="16">
        <name>NH4(+)</name>
        <dbReference type="ChEBI" id="CHEBI:28938"/>
    </cofactor>
    <cofactor evidence="16">
        <name>K(+)</name>
        <dbReference type="ChEBI" id="CHEBI:29103"/>
    </cofactor>
    <text evidence="16">A monovalent cation. Ammonium or potassium.</text>
</comment>
<gene>
    <name evidence="16 17" type="primary">coaX</name>
    <name evidence="17" type="ORF">GCM10011425_30380</name>
</gene>
<feature type="active site" description="Proton acceptor" evidence="16">
    <location>
        <position position="95"/>
    </location>
</feature>
<evidence type="ECO:0000256" key="16">
    <source>
        <dbReference type="HAMAP-Rule" id="MF_01274"/>
    </source>
</evidence>
<evidence type="ECO:0000313" key="17">
    <source>
        <dbReference type="EMBL" id="GGI51826.1"/>
    </source>
</evidence>
<keyword evidence="10 16" id="KW-0418">Kinase</keyword>
<comment type="catalytic activity">
    <reaction evidence="1 16">
        <text>(R)-pantothenate + ATP = (R)-4'-phosphopantothenate + ADP + H(+)</text>
        <dbReference type="Rhea" id="RHEA:16373"/>
        <dbReference type="ChEBI" id="CHEBI:10986"/>
        <dbReference type="ChEBI" id="CHEBI:15378"/>
        <dbReference type="ChEBI" id="CHEBI:29032"/>
        <dbReference type="ChEBI" id="CHEBI:30616"/>
        <dbReference type="ChEBI" id="CHEBI:456216"/>
        <dbReference type="EC" id="2.7.1.33"/>
    </reaction>
</comment>
<dbReference type="GO" id="GO:0004594">
    <property type="term" value="F:pantothenate kinase activity"/>
    <property type="evidence" value="ECO:0007669"/>
    <property type="project" value="UniProtKB-UniRule"/>
</dbReference>
<evidence type="ECO:0000313" key="18">
    <source>
        <dbReference type="Proteomes" id="UP000662074"/>
    </source>
</evidence>
<dbReference type="Pfam" id="PF03309">
    <property type="entry name" value="Pan_kinase"/>
    <property type="match status" value="1"/>
</dbReference>
<dbReference type="GO" id="GO:0005737">
    <property type="term" value="C:cytoplasm"/>
    <property type="evidence" value="ECO:0007669"/>
    <property type="project" value="UniProtKB-SubCell"/>
</dbReference>
<evidence type="ECO:0000256" key="3">
    <source>
        <dbReference type="ARBA" id="ARBA00004496"/>
    </source>
</evidence>
<feature type="binding site" evidence="16">
    <location>
        <position position="116"/>
    </location>
    <ligand>
        <name>K(+)</name>
        <dbReference type="ChEBI" id="CHEBI:29103"/>
    </ligand>
</feature>
<comment type="caution">
    <text evidence="17">The sequence shown here is derived from an EMBL/GenBank/DDBJ whole genome shotgun (WGS) entry which is preliminary data.</text>
</comment>
<feature type="binding site" evidence="16">
    <location>
        <begin position="7"/>
        <end position="14"/>
    </location>
    <ligand>
        <name>ATP</name>
        <dbReference type="ChEBI" id="CHEBI:30616"/>
    </ligand>
</feature>
<evidence type="ECO:0000256" key="9">
    <source>
        <dbReference type="ARBA" id="ARBA00022741"/>
    </source>
</evidence>
<feature type="binding site" evidence="16">
    <location>
        <position position="86"/>
    </location>
    <ligand>
        <name>substrate</name>
    </ligand>
</feature>
<dbReference type="InterPro" id="IPR004619">
    <property type="entry name" value="Type_III_PanK"/>
</dbReference>
<keyword evidence="8 16" id="KW-0808">Transferase</keyword>
<dbReference type="EMBL" id="BMDO01000009">
    <property type="protein sequence ID" value="GGI51826.1"/>
    <property type="molecule type" value="Genomic_DNA"/>
</dbReference>
<evidence type="ECO:0000256" key="14">
    <source>
        <dbReference type="ARBA" id="ARBA00038036"/>
    </source>
</evidence>
<dbReference type="GO" id="GO:0005524">
    <property type="term" value="F:ATP binding"/>
    <property type="evidence" value="ECO:0007669"/>
    <property type="project" value="UniProtKB-UniRule"/>
</dbReference>
<evidence type="ECO:0000256" key="2">
    <source>
        <dbReference type="ARBA" id="ARBA00001958"/>
    </source>
</evidence>
<dbReference type="Gene3D" id="3.30.420.40">
    <property type="match status" value="1"/>
</dbReference>
<feature type="binding site" evidence="16">
    <location>
        <position position="172"/>
    </location>
    <ligand>
        <name>substrate</name>
    </ligand>
</feature>
<evidence type="ECO:0000256" key="11">
    <source>
        <dbReference type="ARBA" id="ARBA00022840"/>
    </source>
</evidence>
<dbReference type="CDD" id="cd24015">
    <property type="entry name" value="ASKHA_NBD_PanK-III"/>
    <property type="match status" value="1"/>
</dbReference>
<protein>
    <recommendedName>
        <fullName evidence="15 16">Type III pantothenate kinase</fullName>
        <ecNumber evidence="6 16">2.7.1.33</ecNumber>
    </recommendedName>
    <alternativeName>
        <fullName evidence="16">PanK-III</fullName>
    </alternativeName>
    <alternativeName>
        <fullName evidence="16">Pantothenic acid kinase</fullName>
    </alternativeName>
</protein>
<dbReference type="NCBIfam" id="TIGR00671">
    <property type="entry name" value="baf"/>
    <property type="match status" value="1"/>
</dbReference>
<comment type="cofactor">
    <cofactor evidence="2">
        <name>K(+)</name>
        <dbReference type="ChEBI" id="CHEBI:29103"/>
    </cofactor>
</comment>
<evidence type="ECO:0000256" key="10">
    <source>
        <dbReference type="ARBA" id="ARBA00022777"/>
    </source>
</evidence>
<evidence type="ECO:0000256" key="7">
    <source>
        <dbReference type="ARBA" id="ARBA00022490"/>
    </source>
</evidence>
<reference evidence="17" key="1">
    <citation type="journal article" date="2014" name="Int. J. Syst. Evol. Microbiol.">
        <title>Complete genome sequence of Corynebacterium casei LMG S-19264T (=DSM 44701T), isolated from a smear-ripened cheese.</title>
        <authorList>
            <consortium name="US DOE Joint Genome Institute (JGI-PGF)"/>
            <person name="Walter F."/>
            <person name="Albersmeier A."/>
            <person name="Kalinowski J."/>
            <person name="Ruckert C."/>
        </authorList>
    </citation>
    <scope>NUCLEOTIDE SEQUENCE</scope>
    <source>
        <strain evidence="17">CCM 8711</strain>
    </source>
</reference>
<evidence type="ECO:0000256" key="13">
    <source>
        <dbReference type="ARBA" id="ARBA00022993"/>
    </source>
</evidence>
<organism evidence="17 18">
    <name type="scientific">Mucilaginibacter galii</name>
    <dbReference type="NCBI Taxonomy" id="2005073"/>
    <lineage>
        <taxon>Bacteria</taxon>
        <taxon>Pseudomonadati</taxon>
        <taxon>Bacteroidota</taxon>
        <taxon>Sphingobacteriia</taxon>
        <taxon>Sphingobacteriales</taxon>
        <taxon>Sphingobacteriaceae</taxon>
        <taxon>Mucilaginibacter</taxon>
    </lineage>
</organism>
<evidence type="ECO:0000256" key="15">
    <source>
        <dbReference type="ARBA" id="ARBA00040883"/>
    </source>
</evidence>
<evidence type="ECO:0000256" key="8">
    <source>
        <dbReference type="ARBA" id="ARBA00022679"/>
    </source>
</evidence>
<reference evidence="17" key="2">
    <citation type="submission" date="2020-09" db="EMBL/GenBank/DDBJ databases">
        <authorList>
            <person name="Sun Q."/>
            <person name="Sedlacek I."/>
        </authorList>
    </citation>
    <scope>NUCLEOTIDE SEQUENCE</scope>
    <source>
        <strain evidence="17">CCM 8711</strain>
    </source>
</reference>
<comment type="subcellular location">
    <subcellularLocation>
        <location evidence="3 16">Cytoplasm</location>
    </subcellularLocation>
</comment>
<dbReference type="SUPFAM" id="SSF53067">
    <property type="entry name" value="Actin-like ATPase domain"/>
    <property type="match status" value="2"/>
</dbReference>
<comment type="similarity">
    <text evidence="14 16">Belongs to the type III pantothenate kinase family.</text>
</comment>
<dbReference type="PANTHER" id="PTHR34265:SF1">
    <property type="entry name" value="TYPE III PANTOTHENATE KINASE"/>
    <property type="match status" value="1"/>
</dbReference>
<evidence type="ECO:0000256" key="1">
    <source>
        <dbReference type="ARBA" id="ARBA00001206"/>
    </source>
</evidence>
<keyword evidence="9 16" id="KW-0547">Nucleotide-binding</keyword>